<name>A0A9X1SUF4_9ACTN</name>
<feature type="transmembrane region" description="Helical" evidence="5">
    <location>
        <begin position="297"/>
        <end position="314"/>
    </location>
</feature>
<organism evidence="7 8">
    <name type="scientific">Kineosporia babensis</name>
    <dbReference type="NCBI Taxonomy" id="499548"/>
    <lineage>
        <taxon>Bacteria</taxon>
        <taxon>Bacillati</taxon>
        <taxon>Actinomycetota</taxon>
        <taxon>Actinomycetes</taxon>
        <taxon>Kineosporiales</taxon>
        <taxon>Kineosporiaceae</taxon>
        <taxon>Kineosporia</taxon>
    </lineage>
</organism>
<reference evidence="7" key="1">
    <citation type="submission" date="2021-11" db="EMBL/GenBank/DDBJ databases">
        <title>Streptomyces corallinus and Kineosporia corallina sp. nov., two new coral-derived marine actinobacteria.</title>
        <authorList>
            <person name="Buangrab K."/>
            <person name="Sutthacheep M."/>
            <person name="Yeemin T."/>
            <person name="Harunari E."/>
            <person name="Igarashi Y."/>
            <person name="Sripreechasak P."/>
            <person name="Kanchanasin P."/>
            <person name="Tanasupawat S."/>
            <person name="Phongsopitanun W."/>
        </authorList>
    </citation>
    <scope>NUCLEOTIDE SEQUENCE</scope>
    <source>
        <strain evidence="7">JCM 31032</strain>
    </source>
</reference>
<dbReference type="Proteomes" id="UP001138997">
    <property type="component" value="Unassembled WGS sequence"/>
</dbReference>
<dbReference type="PROSITE" id="PS00217">
    <property type="entry name" value="SUGAR_TRANSPORT_2"/>
    <property type="match status" value="1"/>
</dbReference>
<evidence type="ECO:0000256" key="4">
    <source>
        <dbReference type="ARBA" id="ARBA00023136"/>
    </source>
</evidence>
<comment type="subcellular location">
    <subcellularLocation>
        <location evidence="1">Cell membrane</location>
        <topology evidence="1">Multi-pass membrane protein</topology>
    </subcellularLocation>
</comment>
<dbReference type="PANTHER" id="PTHR23514">
    <property type="entry name" value="BYPASS OF STOP CODON PROTEIN 6"/>
    <property type="match status" value="1"/>
</dbReference>
<dbReference type="InterPro" id="IPR005829">
    <property type="entry name" value="Sugar_transporter_CS"/>
</dbReference>
<accession>A0A9X1SUF4</accession>
<feature type="transmembrane region" description="Helical" evidence="5">
    <location>
        <begin position="67"/>
        <end position="85"/>
    </location>
</feature>
<comment type="caution">
    <text evidence="7">The sequence shown here is derived from an EMBL/GenBank/DDBJ whole genome shotgun (WGS) entry which is preliminary data.</text>
</comment>
<dbReference type="Pfam" id="PF07690">
    <property type="entry name" value="MFS_1"/>
    <property type="match status" value="2"/>
</dbReference>
<dbReference type="InterPro" id="IPR011701">
    <property type="entry name" value="MFS"/>
</dbReference>
<dbReference type="Gene3D" id="1.20.1250.20">
    <property type="entry name" value="MFS general substrate transporter like domains"/>
    <property type="match status" value="2"/>
</dbReference>
<feature type="transmembrane region" description="Helical" evidence="5">
    <location>
        <begin position="352"/>
        <end position="374"/>
    </location>
</feature>
<keyword evidence="8" id="KW-1185">Reference proteome</keyword>
<evidence type="ECO:0000313" key="7">
    <source>
        <dbReference type="EMBL" id="MCD5312912.1"/>
    </source>
</evidence>
<dbReference type="GO" id="GO:0005886">
    <property type="term" value="C:plasma membrane"/>
    <property type="evidence" value="ECO:0007669"/>
    <property type="project" value="UniProtKB-SubCell"/>
</dbReference>
<dbReference type="InterPro" id="IPR036259">
    <property type="entry name" value="MFS_trans_sf"/>
</dbReference>
<dbReference type="CDD" id="cd17393">
    <property type="entry name" value="MFS_MosC_like"/>
    <property type="match status" value="1"/>
</dbReference>
<dbReference type="AlphaFoldDB" id="A0A9X1SUF4"/>
<feature type="domain" description="Major facilitator superfamily (MFS) profile" evidence="6">
    <location>
        <begin position="1"/>
        <end position="405"/>
    </location>
</feature>
<sequence>MFIATAIFFALNGITFGSWAARVPDVARHLELTPSTLGAALFCISLGALASMQVTGYLCARFGSKHVGIVAVASFAVTLPVPALAGNLSELCLALIFFGMASGAANVAANSLGVEVEARAKRPVMSSLHAVFSLGGLAGAATGGLLAGFSPAALHLSIISALSLAVCFWLATVISKVVEPARERPAGTQGRHAKTAMPVEPVGRPIISVNLLPPDAVRAMPARFASHLSVIVALGAIAACSSFAEGALGDWGALHLRENLHAHPSLAAAGYALFSLAMAAGRLAGHRLIARFGDTHVLLAGTLLASAGALTTALGPSLPIALAGFLLVGLGLANVFPLAIGRAGLINGAKGVGLASTVAYIGPLAGPPLIGVVADQAGLRTALAGVSLLVLVATGLALAVADQVPSALSVAAALRARYARARTRAALAAQGVGGLRTRLTNTAHTVGVASREQATVLLTIPAPRQNPNQSTT</sequence>
<keyword evidence="4 5" id="KW-0472">Membrane</keyword>
<feature type="transmembrane region" description="Helical" evidence="5">
    <location>
        <begin position="386"/>
        <end position="414"/>
    </location>
</feature>
<evidence type="ECO:0000256" key="5">
    <source>
        <dbReference type="SAM" id="Phobius"/>
    </source>
</evidence>
<evidence type="ECO:0000256" key="2">
    <source>
        <dbReference type="ARBA" id="ARBA00022692"/>
    </source>
</evidence>
<evidence type="ECO:0000259" key="6">
    <source>
        <dbReference type="PROSITE" id="PS50850"/>
    </source>
</evidence>
<dbReference type="PROSITE" id="PS50850">
    <property type="entry name" value="MFS"/>
    <property type="match status" value="1"/>
</dbReference>
<feature type="transmembrane region" description="Helical" evidence="5">
    <location>
        <begin position="152"/>
        <end position="174"/>
    </location>
</feature>
<feature type="transmembrane region" description="Helical" evidence="5">
    <location>
        <begin position="36"/>
        <end position="60"/>
    </location>
</feature>
<keyword evidence="3 5" id="KW-1133">Transmembrane helix</keyword>
<dbReference type="GO" id="GO:0022857">
    <property type="term" value="F:transmembrane transporter activity"/>
    <property type="evidence" value="ECO:0007669"/>
    <property type="project" value="InterPro"/>
</dbReference>
<feature type="transmembrane region" description="Helical" evidence="5">
    <location>
        <begin position="264"/>
        <end position="285"/>
    </location>
</feature>
<dbReference type="RefSeq" id="WP_231443608.1">
    <property type="nucleotide sequence ID" value="NZ_JAJOMB010000009.1"/>
</dbReference>
<evidence type="ECO:0000256" key="1">
    <source>
        <dbReference type="ARBA" id="ARBA00004651"/>
    </source>
</evidence>
<dbReference type="InterPro" id="IPR051788">
    <property type="entry name" value="MFS_Transporter"/>
</dbReference>
<evidence type="ECO:0000313" key="8">
    <source>
        <dbReference type="Proteomes" id="UP001138997"/>
    </source>
</evidence>
<feature type="transmembrane region" description="Helical" evidence="5">
    <location>
        <begin position="124"/>
        <end position="146"/>
    </location>
</feature>
<proteinExistence type="predicted"/>
<evidence type="ECO:0000256" key="3">
    <source>
        <dbReference type="ARBA" id="ARBA00022989"/>
    </source>
</evidence>
<feature type="transmembrane region" description="Helical" evidence="5">
    <location>
        <begin position="224"/>
        <end position="244"/>
    </location>
</feature>
<feature type="transmembrane region" description="Helical" evidence="5">
    <location>
        <begin position="91"/>
        <end position="112"/>
    </location>
</feature>
<gene>
    <name evidence="7" type="ORF">LR394_18555</name>
</gene>
<dbReference type="SUPFAM" id="SSF103473">
    <property type="entry name" value="MFS general substrate transporter"/>
    <property type="match status" value="1"/>
</dbReference>
<feature type="transmembrane region" description="Helical" evidence="5">
    <location>
        <begin position="320"/>
        <end position="340"/>
    </location>
</feature>
<dbReference type="InterPro" id="IPR020846">
    <property type="entry name" value="MFS_dom"/>
</dbReference>
<protein>
    <submittedName>
        <fullName evidence="7">MFS transporter</fullName>
    </submittedName>
</protein>
<dbReference type="EMBL" id="JAJOMB010000009">
    <property type="protein sequence ID" value="MCD5312912.1"/>
    <property type="molecule type" value="Genomic_DNA"/>
</dbReference>
<dbReference type="PANTHER" id="PTHR23514:SF13">
    <property type="entry name" value="INNER MEMBRANE PROTEIN YBJJ"/>
    <property type="match status" value="1"/>
</dbReference>
<keyword evidence="2 5" id="KW-0812">Transmembrane</keyword>